<feature type="chain" id="PRO_5045586744" description="C-type lectin domain-containing protein" evidence="1">
    <location>
        <begin position="24"/>
        <end position="296"/>
    </location>
</feature>
<feature type="domain" description="C-type lectin" evidence="2">
    <location>
        <begin position="139"/>
        <end position="242"/>
    </location>
</feature>
<dbReference type="PROSITE" id="PS50041">
    <property type="entry name" value="C_TYPE_LECTIN_2"/>
    <property type="match status" value="2"/>
</dbReference>
<dbReference type="PANTHER" id="PTHR45784">
    <property type="entry name" value="C-TYPE LECTIN DOMAIN FAMILY 20 MEMBER A-RELATED"/>
    <property type="match status" value="1"/>
</dbReference>
<protein>
    <recommendedName>
        <fullName evidence="2">C-type lectin domain-containing protein</fullName>
    </recommendedName>
</protein>
<evidence type="ECO:0000259" key="2">
    <source>
        <dbReference type="PROSITE" id="PS50041"/>
    </source>
</evidence>
<dbReference type="OMA" id="VARQGHW"/>
<dbReference type="InterPro" id="IPR016186">
    <property type="entry name" value="C-type_lectin-like/link_sf"/>
</dbReference>
<evidence type="ECO:0000256" key="1">
    <source>
        <dbReference type="SAM" id="SignalP"/>
    </source>
</evidence>
<dbReference type="Ensembl" id="ENSGMOT00000031384.1">
    <property type="protein sequence ID" value="ENSGMOP00000065861.1"/>
    <property type="gene ID" value="ENSGMOG00000032460.1"/>
</dbReference>
<dbReference type="PANTHER" id="PTHR45784:SF3">
    <property type="entry name" value="C-TYPE LECTIN DOMAIN FAMILY 4 MEMBER K-LIKE-RELATED"/>
    <property type="match status" value="1"/>
</dbReference>
<dbReference type="InterPro" id="IPR016187">
    <property type="entry name" value="CTDL_fold"/>
</dbReference>
<dbReference type="SUPFAM" id="SSF56436">
    <property type="entry name" value="C-type lectin-like"/>
    <property type="match status" value="2"/>
</dbReference>
<dbReference type="SMART" id="SM00034">
    <property type="entry name" value="CLECT"/>
    <property type="match status" value="2"/>
</dbReference>
<feature type="domain" description="C-type lectin" evidence="2">
    <location>
        <begin position="28"/>
        <end position="123"/>
    </location>
</feature>
<accession>A0A8C5CUL0</accession>
<dbReference type="AlphaFoldDB" id="A0A8C5CUL0"/>
<sequence length="296" mass="33571">MFRVRVSAFRLIGIFMLLSMTESISPEYHYYNQILSWSNARSFCRSKHSDLATVTSMEEAQLLAQTTAGLDDAWIGLRNDGPAKWLWSDGSGEPLPLLWIAGQPDFSGGCVDTIASGWNDYNCTTTRRNLVCEDAQVPYYYPQPDLWEWTAARDHCRSLGMKLPKIKGMPDIAPILTPSLHVSVWIGLFWDRWAWSDESTSSLRYWTLGEPANLQGCAIVNVTDQGRWYEEQCETEMPFVCQGGEFWVSTAAWQLARPQGPMVQKEPFFIKSELLNVVQMLVIRRFSLQLGTCGGC</sequence>
<feature type="signal peptide" evidence="1">
    <location>
        <begin position="1"/>
        <end position="23"/>
    </location>
</feature>
<evidence type="ECO:0000313" key="4">
    <source>
        <dbReference type="Proteomes" id="UP000694546"/>
    </source>
</evidence>
<keyword evidence="1" id="KW-0732">Signal</keyword>
<dbReference type="InterPro" id="IPR001304">
    <property type="entry name" value="C-type_lectin-like"/>
</dbReference>
<keyword evidence="4" id="KW-1185">Reference proteome</keyword>
<dbReference type="CDD" id="cd00037">
    <property type="entry name" value="CLECT"/>
    <property type="match status" value="2"/>
</dbReference>
<organism evidence="3 4">
    <name type="scientific">Gadus morhua</name>
    <name type="common">Atlantic cod</name>
    <dbReference type="NCBI Taxonomy" id="8049"/>
    <lineage>
        <taxon>Eukaryota</taxon>
        <taxon>Metazoa</taxon>
        <taxon>Chordata</taxon>
        <taxon>Craniata</taxon>
        <taxon>Vertebrata</taxon>
        <taxon>Euteleostomi</taxon>
        <taxon>Actinopterygii</taxon>
        <taxon>Neopterygii</taxon>
        <taxon>Teleostei</taxon>
        <taxon>Neoteleostei</taxon>
        <taxon>Acanthomorphata</taxon>
        <taxon>Zeiogadaria</taxon>
        <taxon>Gadariae</taxon>
        <taxon>Gadiformes</taxon>
        <taxon>Gadoidei</taxon>
        <taxon>Gadidae</taxon>
        <taxon>Gadus</taxon>
    </lineage>
</organism>
<name>A0A8C5CUL0_GADMO</name>
<reference evidence="3" key="1">
    <citation type="submission" date="2025-08" db="UniProtKB">
        <authorList>
            <consortium name="Ensembl"/>
        </authorList>
    </citation>
    <scope>IDENTIFICATION</scope>
</reference>
<reference evidence="3" key="2">
    <citation type="submission" date="2025-09" db="UniProtKB">
        <authorList>
            <consortium name="Ensembl"/>
        </authorList>
    </citation>
    <scope>IDENTIFICATION</scope>
</reference>
<proteinExistence type="predicted"/>
<evidence type="ECO:0000313" key="3">
    <source>
        <dbReference type="Ensembl" id="ENSGMOP00000065861.1"/>
    </source>
</evidence>
<dbReference type="GeneTree" id="ENSGT01100000263473"/>
<dbReference type="Gene3D" id="3.10.100.10">
    <property type="entry name" value="Mannose-Binding Protein A, subunit A"/>
    <property type="match status" value="2"/>
</dbReference>
<dbReference type="Proteomes" id="UP000694546">
    <property type="component" value="Chromosome 17"/>
</dbReference>
<dbReference type="KEGG" id="gmh:115529227"/>
<dbReference type="Pfam" id="PF00059">
    <property type="entry name" value="Lectin_C"/>
    <property type="match status" value="2"/>
</dbReference>